<dbReference type="EMBL" id="QPKB01000006">
    <property type="protein sequence ID" value="RWR87156.1"/>
    <property type="molecule type" value="Genomic_DNA"/>
</dbReference>
<sequence length="105" mass="12024">MANLLVISFPFHGSINPTLEFSRRLARAGARVTFLTSVSAYRRIIDSPPMDGTEPTLTRKRRRIKRFKRLNQLMNPSEMPEMASEPSELALERPCIRENIILAIL</sequence>
<name>A0A443P8U1_9MAGN</name>
<comment type="caution">
    <text evidence="1">The sequence shown here is derived from an EMBL/GenBank/DDBJ whole genome shotgun (WGS) entry which is preliminary data.</text>
</comment>
<dbReference type="AlphaFoldDB" id="A0A443P8U1"/>
<organism evidence="1 2">
    <name type="scientific">Cinnamomum micranthum f. kanehirae</name>
    <dbReference type="NCBI Taxonomy" id="337451"/>
    <lineage>
        <taxon>Eukaryota</taxon>
        <taxon>Viridiplantae</taxon>
        <taxon>Streptophyta</taxon>
        <taxon>Embryophyta</taxon>
        <taxon>Tracheophyta</taxon>
        <taxon>Spermatophyta</taxon>
        <taxon>Magnoliopsida</taxon>
        <taxon>Magnoliidae</taxon>
        <taxon>Laurales</taxon>
        <taxon>Lauraceae</taxon>
        <taxon>Cinnamomum</taxon>
    </lineage>
</organism>
<dbReference type="Gene3D" id="3.40.50.2000">
    <property type="entry name" value="Glycogen Phosphorylase B"/>
    <property type="match status" value="1"/>
</dbReference>
<reference evidence="1 2" key="1">
    <citation type="journal article" date="2019" name="Nat. Plants">
        <title>Stout camphor tree genome fills gaps in understanding of flowering plant genome evolution.</title>
        <authorList>
            <person name="Chaw S.M."/>
            <person name="Liu Y.C."/>
            <person name="Wu Y.W."/>
            <person name="Wang H.Y."/>
            <person name="Lin C.I."/>
            <person name="Wu C.S."/>
            <person name="Ke H.M."/>
            <person name="Chang L.Y."/>
            <person name="Hsu C.Y."/>
            <person name="Yang H.T."/>
            <person name="Sudianto E."/>
            <person name="Hsu M.H."/>
            <person name="Wu K.P."/>
            <person name="Wang L.N."/>
            <person name="Leebens-Mack J.H."/>
            <person name="Tsai I.J."/>
        </authorList>
    </citation>
    <scope>NUCLEOTIDE SEQUENCE [LARGE SCALE GENOMIC DNA]</scope>
    <source>
        <strain evidence="2">cv. Chaw 1501</strain>
        <tissue evidence="1">Young leaves</tissue>
    </source>
</reference>
<dbReference type="Proteomes" id="UP000283530">
    <property type="component" value="Unassembled WGS sequence"/>
</dbReference>
<dbReference type="SUPFAM" id="SSF53756">
    <property type="entry name" value="UDP-Glycosyltransferase/glycogen phosphorylase"/>
    <property type="match status" value="1"/>
</dbReference>
<keyword evidence="1" id="KW-0808">Transferase</keyword>
<dbReference type="GO" id="GO:0016740">
    <property type="term" value="F:transferase activity"/>
    <property type="evidence" value="ECO:0007669"/>
    <property type="project" value="UniProtKB-KW"/>
</dbReference>
<dbReference type="OrthoDB" id="5835829at2759"/>
<evidence type="ECO:0000313" key="1">
    <source>
        <dbReference type="EMBL" id="RWR87156.1"/>
    </source>
</evidence>
<evidence type="ECO:0000313" key="2">
    <source>
        <dbReference type="Proteomes" id="UP000283530"/>
    </source>
</evidence>
<accession>A0A443P8U1</accession>
<gene>
    <name evidence="1" type="ORF">CKAN_01609000</name>
</gene>
<proteinExistence type="predicted"/>
<keyword evidence="2" id="KW-1185">Reference proteome</keyword>
<protein>
    <submittedName>
        <fullName evidence="1">Crocetin glucosyltransferase, chloroplastic</fullName>
    </submittedName>
</protein>